<protein>
    <recommendedName>
        <fullName evidence="1">Polymerase nucleotidyl transferase domain-containing protein</fullName>
    </recommendedName>
</protein>
<dbReference type="SUPFAM" id="SSF81301">
    <property type="entry name" value="Nucleotidyltransferase"/>
    <property type="match status" value="1"/>
</dbReference>
<dbReference type="PANTHER" id="PTHR33933">
    <property type="entry name" value="NUCLEOTIDYLTRANSFERASE"/>
    <property type="match status" value="1"/>
</dbReference>
<dbReference type="Pfam" id="PF01909">
    <property type="entry name" value="NTP_transf_2"/>
    <property type="match status" value="1"/>
</dbReference>
<dbReference type="AlphaFoldDB" id="W4M4H3"/>
<dbReference type="InterPro" id="IPR002934">
    <property type="entry name" value="Polymerase_NTP_transf_dom"/>
</dbReference>
<sequence length="111" mass="12924">MNHVILNDQQLKDIVAPACEQFDVQELSLFGSHARGDAHGCSDYDFVVVFDHTKPGRRADRFFGLLFFLEDHLSERIDLLEQDAIRNPYLREAIERDKLLIYDARDQKAFI</sequence>
<proteinExistence type="predicted"/>
<dbReference type="Proteomes" id="UP000019140">
    <property type="component" value="Unassembled WGS sequence"/>
</dbReference>
<gene>
    <name evidence="2" type="ORF">ETSY2_26600</name>
</gene>
<dbReference type="PANTHER" id="PTHR33933:SF1">
    <property type="entry name" value="PROTEIN ADENYLYLTRANSFERASE MNTA-RELATED"/>
    <property type="match status" value="1"/>
</dbReference>
<evidence type="ECO:0000313" key="2">
    <source>
        <dbReference type="EMBL" id="ETX04816.1"/>
    </source>
</evidence>
<organism evidence="2 3">
    <name type="scientific">Candidatus Entotheonella gemina</name>
    <dbReference type="NCBI Taxonomy" id="1429439"/>
    <lineage>
        <taxon>Bacteria</taxon>
        <taxon>Pseudomonadati</taxon>
        <taxon>Nitrospinota/Tectimicrobiota group</taxon>
        <taxon>Candidatus Tectimicrobiota</taxon>
        <taxon>Candidatus Entotheonellia</taxon>
        <taxon>Candidatus Entotheonellales</taxon>
        <taxon>Candidatus Entotheonellaceae</taxon>
        <taxon>Candidatus Entotheonella</taxon>
    </lineage>
</organism>
<name>W4M4H3_9BACT</name>
<dbReference type="InterPro" id="IPR043519">
    <property type="entry name" value="NT_sf"/>
</dbReference>
<dbReference type="HOGENOM" id="CLU_130257_4_0_7"/>
<dbReference type="CDD" id="cd05403">
    <property type="entry name" value="NT_KNTase_like"/>
    <property type="match status" value="1"/>
</dbReference>
<evidence type="ECO:0000313" key="3">
    <source>
        <dbReference type="Proteomes" id="UP000019140"/>
    </source>
</evidence>
<reference evidence="2 3" key="1">
    <citation type="journal article" date="2014" name="Nature">
        <title>An environmental bacterial taxon with a large and distinct metabolic repertoire.</title>
        <authorList>
            <person name="Wilson M.C."/>
            <person name="Mori T."/>
            <person name="Ruckert C."/>
            <person name="Uria A.R."/>
            <person name="Helf M.J."/>
            <person name="Takada K."/>
            <person name="Gernert C."/>
            <person name="Steffens U.A."/>
            <person name="Heycke N."/>
            <person name="Schmitt S."/>
            <person name="Rinke C."/>
            <person name="Helfrich E.J."/>
            <person name="Brachmann A.O."/>
            <person name="Gurgui C."/>
            <person name="Wakimoto T."/>
            <person name="Kracht M."/>
            <person name="Crusemann M."/>
            <person name="Hentschel U."/>
            <person name="Abe I."/>
            <person name="Matsunaga S."/>
            <person name="Kalinowski J."/>
            <person name="Takeyama H."/>
            <person name="Piel J."/>
        </authorList>
    </citation>
    <scope>NUCLEOTIDE SEQUENCE [LARGE SCALE GENOMIC DNA]</scope>
    <source>
        <strain evidence="3">TSY2</strain>
    </source>
</reference>
<dbReference type="Gene3D" id="3.30.460.10">
    <property type="entry name" value="Beta Polymerase, domain 2"/>
    <property type="match status" value="1"/>
</dbReference>
<keyword evidence="3" id="KW-1185">Reference proteome</keyword>
<feature type="domain" description="Polymerase nucleotidyl transferase" evidence="1">
    <location>
        <begin position="18"/>
        <end position="100"/>
    </location>
</feature>
<accession>W4M4H3</accession>
<dbReference type="GO" id="GO:0016779">
    <property type="term" value="F:nucleotidyltransferase activity"/>
    <property type="evidence" value="ECO:0007669"/>
    <property type="project" value="InterPro"/>
</dbReference>
<evidence type="ECO:0000259" key="1">
    <source>
        <dbReference type="Pfam" id="PF01909"/>
    </source>
</evidence>
<dbReference type="InterPro" id="IPR052548">
    <property type="entry name" value="Type_VII_TA_antitoxin"/>
</dbReference>
<dbReference type="EMBL" id="AZHX01001109">
    <property type="protein sequence ID" value="ETX04816.1"/>
    <property type="molecule type" value="Genomic_DNA"/>
</dbReference>
<comment type="caution">
    <text evidence="2">The sequence shown here is derived from an EMBL/GenBank/DDBJ whole genome shotgun (WGS) entry which is preliminary data.</text>
</comment>